<dbReference type="Pfam" id="PF04055">
    <property type="entry name" value="Radical_SAM"/>
    <property type="match status" value="1"/>
</dbReference>
<sequence length="366" mass="41340">MSAANWSRLWSLGRQRVAQEWREAIELKTGLPLSRPFAIRAHPTERCNYRCGSCACWRLDDYPAEMTLAQWQDAFAGLQEYVGRFNVQFAGGEPLMFKPFLDLVQWCDERGLHWGMITNGSALTPSVVSRLVRARPTNIDISVDGATDAVHDASRGTPGSLARIRQGLQRLRAARDAQGHRFPIRLKATVHRHNLHDMPALVEWAVAAGASSVDFSPVRPWTDEVSRDLWLRPADEARLQETVEALVSAKRQGAPIETEERRMRSWPAHFRGDAVQPTRTPCRVGLRDFHILANGDVRTCWEYPVIGNITRQGAREIWTSALAREQRAQTLGCSLLGSPRCASSCLSHRTMTQDWQRVMVLAPRMR</sequence>
<dbReference type="CDD" id="cd01335">
    <property type="entry name" value="Radical_SAM"/>
    <property type="match status" value="1"/>
</dbReference>
<dbReference type="SUPFAM" id="SSF102114">
    <property type="entry name" value="Radical SAM enzymes"/>
    <property type="match status" value="1"/>
</dbReference>
<comment type="cofactor">
    <cofactor evidence="1">
        <name>[4Fe-4S] cluster</name>
        <dbReference type="ChEBI" id="CHEBI:49883"/>
    </cofactor>
</comment>
<evidence type="ECO:0000256" key="1">
    <source>
        <dbReference type="ARBA" id="ARBA00001966"/>
    </source>
</evidence>
<proteinExistence type="predicted"/>
<dbReference type="PANTHER" id="PTHR11228">
    <property type="entry name" value="RADICAL SAM DOMAIN PROTEIN"/>
    <property type="match status" value="1"/>
</dbReference>
<dbReference type="Pfam" id="PF13186">
    <property type="entry name" value="SPASM"/>
    <property type="match status" value="1"/>
</dbReference>
<dbReference type="InterPro" id="IPR058240">
    <property type="entry name" value="rSAM_sf"/>
</dbReference>
<dbReference type="SFLD" id="SFLDG01067">
    <property type="entry name" value="SPASM/twitch_domain_containing"/>
    <property type="match status" value="1"/>
</dbReference>
<dbReference type="CDD" id="cd21109">
    <property type="entry name" value="SPASM"/>
    <property type="match status" value="1"/>
</dbReference>
<feature type="domain" description="Radical SAM core" evidence="6">
    <location>
        <begin position="31"/>
        <end position="255"/>
    </location>
</feature>
<dbReference type="SFLD" id="SFLDS00029">
    <property type="entry name" value="Radical_SAM"/>
    <property type="match status" value="1"/>
</dbReference>
<keyword evidence="2" id="KW-0949">S-adenosyl-L-methionine</keyword>
<dbReference type="InterPro" id="IPR007197">
    <property type="entry name" value="rSAM"/>
</dbReference>
<dbReference type="PROSITE" id="PS51918">
    <property type="entry name" value="RADICAL_SAM"/>
    <property type="match status" value="1"/>
</dbReference>
<name>A0ABU9BSF4_9BURK</name>
<evidence type="ECO:0000259" key="6">
    <source>
        <dbReference type="PROSITE" id="PS51918"/>
    </source>
</evidence>
<comment type="caution">
    <text evidence="7">The sequence shown here is derived from an EMBL/GenBank/DDBJ whole genome shotgun (WGS) entry which is preliminary data.</text>
</comment>
<evidence type="ECO:0000256" key="4">
    <source>
        <dbReference type="ARBA" id="ARBA00023004"/>
    </source>
</evidence>
<dbReference type="Proteomes" id="UP001371218">
    <property type="component" value="Unassembled WGS sequence"/>
</dbReference>
<evidence type="ECO:0000256" key="2">
    <source>
        <dbReference type="ARBA" id="ARBA00022691"/>
    </source>
</evidence>
<reference evidence="7 8" key="1">
    <citation type="submission" date="2024-04" db="EMBL/GenBank/DDBJ databases">
        <title>Novel species of the genus Ideonella isolated from streams.</title>
        <authorList>
            <person name="Lu H."/>
        </authorList>
    </citation>
    <scope>NUCLEOTIDE SEQUENCE [LARGE SCALE GENOMIC DNA]</scope>
    <source>
        <strain evidence="7 8">DXS29W</strain>
    </source>
</reference>
<dbReference type="InterPro" id="IPR013785">
    <property type="entry name" value="Aldolase_TIM"/>
</dbReference>
<organism evidence="7 8">
    <name type="scientific">Ideonella lacteola</name>
    <dbReference type="NCBI Taxonomy" id="2984193"/>
    <lineage>
        <taxon>Bacteria</taxon>
        <taxon>Pseudomonadati</taxon>
        <taxon>Pseudomonadota</taxon>
        <taxon>Betaproteobacteria</taxon>
        <taxon>Burkholderiales</taxon>
        <taxon>Sphaerotilaceae</taxon>
        <taxon>Ideonella</taxon>
    </lineage>
</organism>
<evidence type="ECO:0000313" key="7">
    <source>
        <dbReference type="EMBL" id="MEK8032716.1"/>
    </source>
</evidence>
<dbReference type="PANTHER" id="PTHR11228:SF7">
    <property type="entry name" value="PQQA PEPTIDE CYCLASE"/>
    <property type="match status" value="1"/>
</dbReference>
<evidence type="ECO:0000313" key="8">
    <source>
        <dbReference type="Proteomes" id="UP001371218"/>
    </source>
</evidence>
<dbReference type="RefSeq" id="WP_341427131.1">
    <property type="nucleotide sequence ID" value="NZ_JBBUTG010000011.1"/>
</dbReference>
<accession>A0ABU9BSF4</accession>
<dbReference type="EMBL" id="JBBUTG010000011">
    <property type="protein sequence ID" value="MEK8032716.1"/>
    <property type="molecule type" value="Genomic_DNA"/>
</dbReference>
<dbReference type="InterPro" id="IPR023885">
    <property type="entry name" value="4Fe4S-binding_SPASM_dom"/>
</dbReference>
<keyword evidence="5" id="KW-0411">Iron-sulfur</keyword>
<keyword evidence="8" id="KW-1185">Reference proteome</keyword>
<evidence type="ECO:0000256" key="3">
    <source>
        <dbReference type="ARBA" id="ARBA00022723"/>
    </source>
</evidence>
<keyword evidence="4" id="KW-0408">Iron</keyword>
<evidence type="ECO:0000256" key="5">
    <source>
        <dbReference type="ARBA" id="ARBA00023014"/>
    </source>
</evidence>
<gene>
    <name evidence="7" type="ORF">AACH06_17995</name>
</gene>
<protein>
    <submittedName>
        <fullName evidence="7">Radical SAM protein</fullName>
    </submittedName>
</protein>
<dbReference type="InterPro" id="IPR050377">
    <property type="entry name" value="Radical_SAM_PqqE_MftC-like"/>
</dbReference>
<dbReference type="Gene3D" id="3.20.20.70">
    <property type="entry name" value="Aldolase class I"/>
    <property type="match status" value="1"/>
</dbReference>
<keyword evidence="3" id="KW-0479">Metal-binding</keyword>